<evidence type="ECO:0000256" key="1">
    <source>
        <dbReference type="SAM" id="MobiDB-lite"/>
    </source>
</evidence>
<evidence type="ECO:0000313" key="2">
    <source>
        <dbReference type="EMBL" id="GHC18853.1"/>
    </source>
</evidence>
<name>A0ABQ3FD33_9RHOB</name>
<comment type="caution">
    <text evidence="2">The sequence shown here is derived from an EMBL/GenBank/DDBJ whole genome shotgun (WGS) entry which is preliminary data.</text>
</comment>
<accession>A0ABQ3FD33</accession>
<organism evidence="2 3">
    <name type="scientific">Gemmobacter nanjingensis</name>
    <dbReference type="NCBI Taxonomy" id="488454"/>
    <lineage>
        <taxon>Bacteria</taxon>
        <taxon>Pseudomonadati</taxon>
        <taxon>Pseudomonadota</taxon>
        <taxon>Alphaproteobacteria</taxon>
        <taxon>Rhodobacterales</taxon>
        <taxon>Paracoccaceae</taxon>
        <taxon>Gemmobacter</taxon>
    </lineage>
</organism>
<gene>
    <name evidence="2" type="ORF">GCM10007291_16990</name>
</gene>
<reference evidence="3" key="1">
    <citation type="journal article" date="2019" name="Int. J. Syst. Evol. Microbiol.">
        <title>The Global Catalogue of Microorganisms (GCM) 10K type strain sequencing project: providing services to taxonomists for standard genome sequencing and annotation.</title>
        <authorList>
            <consortium name="The Broad Institute Genomics Platform"/>
            <consortium name="The Broad Institute Genome Sequencing Center for Infectious Disease"/>
            <person name="Wu L."/>
            <person name="Ma J."/>
        </authorList>
    </citation>
    <scope>NUCLEOTIDE SEQUENCE [LARGE SCALE GENOMIC DNA]</scope>
    <source>
        <strain evidence="3">KCTC 23298</strain>
    </source>
</reference>
<dbReference type="EMBL" id="BMYI01000003">
    <property type="protein sequence ID" value="GHC18853.1"/>
    <property type="molecule type" value="Genomic_DNA"/>
</dbReference>
<evidence type="ECO:0000313" key="3">
    <source>
        <dbReference type="Proteomes" id="UP000658305"/>
    </source>
</evidence>
<keyword evidence="3" id="KW-1185">Reference proteome</keyword>
<feature type="region of interest" description="Disordered" evidence="1">
    <location>
        <begin position="46"/>
        <end position="89"/>
    </location>
</feature>
<sequence>MECVLSPCTSQPSDVQAGPEARAARMAAMLRGSGRISAPNALFAAGKADGNSGKPCQNRGTRSGPPALVPEGSGRAERMIPVDGGFTAR</sequence>
<protein>
    <submittedName>
        <fullName evidence="2">Uncharacterized protein</fullName>
    </submittedName>
</protein>
<proteinExistence type="predicted"/>
<dbReference type="Proteomes" id="UP000658305">
    <property type="component" value="Unassembled WGS sequence"/>
</dbReference>